<dbReference type="Gene3D" id="3.90.1200.10">
    <property type="match status" value="1"/>
</dbReference>
<dbReference type="SUPFAM" id="SSF56112">
    <property type="entry name" value="Protein kinase-like (PK-like)"/>
    <property type="match status" value="1"/>
</dbReference>
<dbReference type="InterPro" id="IPR002575">
    <property type="entry name" value="Aminoglycoside_PTrfase"/>
</dbReference>
<feature type="domain" description="Aminoglycoside phosphotransferase" evidence="1">
    <location>
        <begin position="121"/>
        <end position="210"/>
    </location>
</feature>
<dbReference type="Proteomes" id="UP000603200">
    <property type="component" value="Unassembled WGS sequence"/>
</dbReference>
<dbReference type="RefSeq" id="WP_203834860.1">
    <property type="nucleotide sequence ID" value="NZ_BAAATV010000001.1"/>
</dbReference>
<evidence type="ECO:0000313" key="2">
    <source>
        <dbReference type="EMBL" id="GIE17581.1"/>
    </source>
</evidence>
<dbReference type="Pfam" id="PF01636">
    <property type="entry name" value="APH"/>
    <property type="match status" value="1"/>
</dbReference>
<evidence type="ECO:0000259" key="1">
    <source>
        <dbReference type="Pfam" id="PF01636"/>
    </source>
</evidence>
<sequence>MQRTDWEQLSEPVRAAIEVRTGPVRAASTVSAGKNSAIAAVLETATVSVFIKGLRVDDPRVAGQVRESVVSPYVRELSPKLFWRTEVEGWSLLGFQVASGRHANYAPGSLDIPKVVDAIRRLAQIRCPDLPELKRAETRWAGFVDTADLPLLRGDTLLHTDYAPDNILIDGSNASLIDWAWPTLGAAFIDPGCLIIRLIFAGHTPEEAERCVAPTQAWRSAAPEAIDVCAAALAGMWAEIAETERISWKQQMAESAAAWHAYRRQPQRCQFEAADR</sequence>
<dbReference type="InterPro" id="IPR011009">
    <property type="entry name" value="Kinase-like_dom_sf"/>
</dbReference>
<dbReference type="EMBL" id="BOMN01000010">
    <property type="protein sequence ID" value="GIE17581.1"/>
    <property type="molecule type" value="Genomic_DNA"/>
</dbReference>
<organism evidence="2 3">
    <name type="scientific">Winogradskya humida</name>
    <dbReference type="NCBI Taxonomy" id="113566"/>
    <lineage>
        <taxon>Bacteria</taxon>
        <taxon>Bacillati</taxon>
        <taxon>Actinomycetota</taxon>
        <taxon>Actinomycetes</taxon>
        <taxon>Micromonosporales</taxon>
        <taxon>Micromonosporaceae</taxon>
        <taxon>Winogradskya</taxon>
    </lineage>
</organism>
<comment type="caution">
    <text evidence="2">The sequence shown here is derived from an EMBL/GenBank/DDBJ whole genome shotgun (WGS) entry which is preliminary data.</text>
</comment>
<evidence type="ECO:0000313" key="3">
    <source>
        <dbReference type="Proteomes" id="UP000603200"/>
    </source>
</evidence>
<name>A0ABQ3ZG81_9ACTN</name>
<protein>
    <recommendedName>
        <fullName evidence="1">Aminoglycoside phosphotransferase domain-containing protein</fullName>
    </recommendedName>
</protein>
<reference evidence="2 3" key="1">
    <citation type="submission" date="2021-01" db="EMBL/GenBank/DDBJ databases">
        <title>Whole genome shotgun sequence of Actinoplanes humidus NBRC 14915.</title>
        <authorList>
            <person name="Komaki H."/>
            <person name="Tamura T."/>
        </authorList>
    </citation>
    <scope>NUCLEOTIDE SEQUENCE [LARGE SCALE GENOMIC DNA]</scope>
    <source>
        <strain evidence="2 3">NBRC 14915</strain>
    </source>
</reference>
<accession>A0ABQ3ZG81</accession>
<proteinExistence type="predicted"/>
<gene>
    <name evidence="2" type="ORF">Ahu01nite_006830</name>
</gene>
<keyword evidence="3" id="KW-1185">Reference proteome</keyword>